<evidence type="ECO:0000259" key="6">
    <source>
        <dbReference type="Pfam" id="PF06925"/>
    </source>
</evidence>
<dbReference type="PANTHER" id="PTHR43025:SF3">
    <property type="entry name" value="MONOGALACTOSYLDIACYLGLYCEROL SYNTHASE 1, CHLOROPLASTIC"/>
    <property type="match status" value="1"/>
</dbReference>
<keyword evidence="8" id="KW-1185">Reference proteome</keyword>
<protein>
    <submittedName>
        <fullName evidence="7">Glycosyltransferase</fullName>
    </submittedName>
</protein>
<comment type="similarity">
    <text evidence="2">Belongs to the glycosyltransferase 28 family.</text>
</comment>
<comment type="subcellular location">
    <subcellularLocation>
        <location evidence="1">Membrane</location>
    </subcellularLocation>
</comment>
<feature type="domain" description="Diacylglycerol glucosyltransferase N-terminal" evidence="6">
    <location>
        <begin position="17"/>
        <end position="183"/>
    </location>
</feature>
<sequence>MKKVLLLPLLDSMPSGHHQVADAVREIIQMNSGEIASTKLDILSEWNTWLEKGIVAGYLGWIRRFPKSYAWIYRQFAYRSKSERPHKLYEILFMNKVRDLLEREQPDLIVCTHGFASLFINRLKESGECDIPTLNIYTDFFINDVWGCSHIDYHFVPSRMVKDALSSKYDIDETRIFVTGIPISPKFEQRTRQEETGNPTVNRILLSGGSVGLGNLGDLVKKRVKNTNCRVKVLCGANEKLYKDIKRIPDEFAEAYPYISSKEEMNKIYDEVDAIISKPGGVTVSEALRKGIPVFISSALPGQEQINLQILKEMELVTLIPGDEDALDFTCRALQDEKMMQQFNEAADRYRKSIELNDSKSMFKVIQQMLERG</sequence>
<evidence type="ECO:0000256" key="1">
    <source>
        <dbReference type="ARBA" id="ARBA00004370"/>
    </source>
</evidence>
<comment type="caution">
    <text evidence="7">The sequence shown here is derived from an EMBL/GenBank/DDBJ whole genome shotgun (WGS) entry which is preliminary data.</text>
</comment>
<dbReference type="PANTHER" id="PTHR43025">
    <property type="entry name" value="MONOGALACTOSYLDIACYLGLYCEROL SYNTHASE"/>
    <property type="match status" value="1"/>
</dbReference>
<accession>A0ABV7KQ36</accession>
<dbReference type="Pfam" id="PF04101">
    <property type="entry name" value="Glyco_tran_28_C"/>
    <property type="match status" value="1"/>
</dbReference>
<evidence type="ECO:0000256" key="3">
    <source>
        <dbReference type="ARBA" id="ARBA00022676"/>
    </source>
</evidence>
<organism evidence="7 8">
    <name type="scientific">Planomicrobium okeanokoites</name>
    <name type="common">Planococcus okeanokoites</name>
    <name type="synonym">Flavobacterium okeanokoites</name>
    <dbReference type="NCBI Taxonomy" id="244"/>
    <lineage>
        <taxon>Bacteria</taxon>
        <taxon>Bacillati</taxon>
        <taxon>Bacillota</taxon>
        <taxon>Bacilli</taxon>
        <taxon>Bacillales</taxon>
        <taxon>Caryophanaceae</taxon>
        <taxon>Planomicrobium</taxon>
    </lineage>
</organism>
<proteinExistence type="inferred from homology"/>
<keyword evidence="3" id="KW-0328">Glycosyltransferase</keyword>
<dbReference type="EMBL" id="JBHRUJ010000016">
    <property type="protein sequence ID" value="MFC3211569.1"/>
    <property type="molecule type" value="Genomic_DNA"/>
</dbReference>
<dbReference type="Pfam" id="PF06925">
    <property type="entry name" value="MGDG_synth"/>
    <property type="match status" value="1"/>
</dbReference>
<dbReference type="InterPro" id="IPR050519">
    <property type="entry name" value="Glycosyltransf_28_UgtP"/>
</dbReference>
<evidence type="ECO:0000313" key="8">
    <source>
        <dbReference type="Proteomes" id="UP001595625"/>
    </source>
</evidence>
<evidence type="ECO:0000313" key="7">
    <source>
        <dbReference type="EMBL" id="MFC3211569.1"/>
    </source>
</evidence>
<evidence type="ECO:0000256" key="4">
    <source>
        <dbReference type="ARBA" id="ARBA00022679"/>
    </source>
</evidence>
<gene>
    <name evidence="7" type="ORF">ACFOEJ_10830</name>
</gene>
<dbReference type="RefSeq" id="WP_117312280.1">
    <property type="nucleotide sequence ID" value="NZ_JBHRUJ010000016.1"/>
</dbReference>
<dbReference type="Proteomes" id="UP001595625">
    <property type="component" value="Unassembled WGS sequence"/>
</dbReference>
<dbReference type="InterPro" id="IPR007235">
    <property type="entry name" value="Glyco_trans_28_C"/>
</dbReference>
<dbReference type="Gene3D" id="3.40.50.2000">
    <property type="entry name" value="Glycogen Phosphorylase B"/>
    <property type="match status" value="1"/>
</dbReference>
<dbReference type="InterPro" id="IPR009695">
    <property type="entry name" value="Diacylglyc_glucosyltr_N"/>
</dbReference>
<reference evidence="8" key="1">
    <citation type="journal article" date="2019" name="Int. J. Syst. Evol. Microbiol.">
        <title>The Global Catalogue of Microorganisms (GCM) 10K type strain sequencing project: providing services to taxonomists for standard genome sequencing and annotation.</title>
        <authorList>
            <consortium name="The Broad Institute Genomics Platform"/>
            <consortium name="The Broad Institute Genome Sequencing Center for Infectious Disease"/>
            <person name="Wu L."/>
            <person name="Ma J."/>
        </authorList>
    </citation>
    <scope>NUCLEOTIDE SEQUENCE [LARGE SCALE GENOMIC DNA]</scope>
    <source>
        <strain evidence="8">CCM 320</strain>
    </source>
</reference>
<dbReference type="SUPFAM" id="SSF53756">
    <property type="entry name" value="UDP-Glycosyltransferase/glycogen phosphorylase"/>
    <property type="match status" value="1"/>
</dbReference>
<feature type="domain" description="Glycosyl transferase family 28 C-terminal" evidence="5">
    <location>
        <begin position="204"/>
        <end position="294"/>
    </location>
</feature>
<name>A0ABV7KQ36_PLAOK</name>
<keyword evidence="4" id="KW-0808">Transferase</keyword>
<evidence type="ECO:0000256" key="2">
    <source>
        <dbReference type="ARBA" id="ARBA00006962"/>
    </source>
</evidence>
<evidence type="ECO:0000259" key="5">
    <source>
        <dbReference type="Pfam" id="PF04101"/>
    </source>
</evidence>